<evidence type="ECO:0000313" key="6">
    <source>
        <dbReference type="Proteomes" id="UP000190080"/>
    </source>
</evidence>
<dbReference type="PANTHER" id="PTHR43362:SF1">
    <property type="entry name" value="MANNITOL DEHYDROGENASE 2-RELATED"/>
    <property type="match status" value="1"/>
</dbReference>
<dbReference type="PANTHER" id="PTHR43362">
    <property type="entry name" value="MANNITOL DEHYDROGENASE DSF1-RELATED"/>
    <property type="match status" value="1"/>
</dbReference>
<dbReference type="RefSeq" id="WP_242954431.1">
    <property type="nucleotide sequence ID" value="NZ_MZGV01000038.1"/>
</dbReference>
<accession>A0A1V4IIQ0</accession>
<dbReference type="InterPro" id="IPR013328">
    <property type="entry name" value="6PGD_dom2"/>
</dbReference>
<evidence type="ECO:0000256" key="2">
    <source>
        <dbReference type="ARBA" id="ARBA00048615"/>
    </source>
</evidence>
<name>A0A1V4IIQ0_9CLOT</name>
<reference evidence="5 6" key="1">
    <citation type="submission" date="2017-03" db="EMBL/GenBank/DDBJ databases">
        <title>Genome sequence of Clostridium oryzae DSM 28571.</title>
        <authorList>
            <person name="Poehlein A."/>
            <person name="Daniel R."/>
        </authorList>
    </citation>
    <scope>NUCLEOTIDE SEQUENCE [LARGE SCALE GENOMIC DNA]</scope>
    <source>
        <strain evidence="5 6">DSM 28571</strain>
    </source>
</reference>
<dbReference type="STRING" id="1450648.CLORY_30980"/>
<protein>
    <submittedName>
        <fullName evidence="5">Polyol:NADP oxidoreductase</fullName>
        <ecNumber evidence="5">1.1.1.-</ecNumber>
    </submittedName>
</protein>
<comment type="catalytic activity">
    <reaction evidence="2">
        <text>D-mannitol 1-phosphate + NAD(+) = beta-D-fructose 6-phosphate + NADH + H(+)</text>
        <dbReference type="Rhea" id="RHEA:19661"/>
        <dbReference type="ChEBI" id="CHEBI:15378"/>
        <dbReference type="ChEBI" id="CHEBI:57540"/>
        <dbReference type="ChEBI" id="CHEBI:57634"/>
        <dbReference type="ChEBI" id="CHEBI:57945"/>
        <dbReference type="ChEBI" id="CHEBI:61381"/>
        <dbReference type="EC" id="1.1.1.17"/>
    </reaction>
</comment>
<dbReference type="InterPro" id="IPR036291">
    <property type="entry name" value="NAD(P)-bd_dom_sf"/>
</dbReference>
<dbReference type="SUPFAM" id="SSF51735">
    <property type="entry name" value="NAD(P)-binding Rossmann-fold domains"/>
    <property type="match status" value="1"/>
</dbReference>
<dbReference type="EMBL" id="MZGV01000038">
    <property type="protein sequence ID" value="OPJ59881.1"/>
    <property type="molecule type" value="Genomic_DNA"/>
</dbReference>
<evidence type="ECO:0000256" key="1">
    <source>
        <dbReference type="ARBA" id="ARBA00023002"/>
    </source>
</evidence>
<sequence length="540" mass="60663">MESLILNKENIKNPQNWKQVDIELPSFDYDKMSTATQENPTWIHFGAGNIFRGFIAMLQQKLLNKKLVGTGIVAVEGYDYEIIDRIYTPYDNLSLLVIMNPDGSLDKKVVASVGESLAADCSREQEWQRLNEIFKKSSLQMASFTITEKGYALKNISNEYLPVIKTDMTAGPKSPKSVMAKVASLAYTRYKNGELPIAFVSMDNCSQNGKKLRNAVVTIAKKWFESGFVEEGFIKYLNNPEKVSFPWSMIDKITPRPSDSVKEMLDSIGFDSTEIVCTKVNTYIAPFVNAEGPQYLVIEDKFPNGRMPLEQAGVFLTDRETVEKVEKMKVCTCLNPLHTALAVFGCLLGYKSIAEEMKDDCLKALVEKIGYEEGMPVVIHPEILNPKDFIKEVIEVRLPNPYIPDTPQRIASDTSQKVGIRFGETIKSYCSRTDLDVKALKFIPLAIAGWCRYLLEVDDLGHKMHLSPDPLLNVLKSYVSDIKLGDKASVGNNLKPILSNAEIFGTDLYEIDLGEKIEGYFIEMITRAGAVRATLQKYLK</sequence>
<proteinExistence type="predicted"/>
<dbReference type="InterPro" id="IPR050988">
    <property type="entry name" value="Mannitol_DH/Oxidoreductase"/>
</dbReference>
<feature type="domain" description="Mannitol dehydrogenase N-terminal" evidence="3">
    <location>
        <begin position="43"/>
        <end position="310"/>
    </location>
</feature>
<dbReference type="AlphaFoldDB" id="A0A1V4IIQ0"/>
<dbReference type="GO" id="GO:0008926">
    <property type="term" value="F:mannitol-1-phosphate 5-dehydrogenase activity"/>
    <property type="evidence" value="ECO:0007669"/>
    <property type="project" value="UniProtKB-EC"/>
</dbReference>
<gene>
    <name evidence="5" type="primary">por</name>
    <name evidence="5" type="ORF">CLORY_30980</name>
</gene>
<evidence type="ECO:0000259" key="4">
    <source>
        <dbReference type="Pfam" id="PF08125"/>
    </source>
</evidence>
<feature type="domain" description="Mannitol dehydrogenase C-terminal" evidence="4">
    <location>
        <begin position="322"/>
        <end position="510"/>
    </location>
</feature>
<dbReference type="InterPro" id="IPR013131">
    <property type="entry name" value="Mannitol_DH_N"/>
</dbReference>
<keyword evidence="6" id="KW-1185">Reference proteome</keyword>
<dbReference type="SUPFAM" id="SSF48179">
    <property type="entry name" value="6-phosphogluconate dehydrogenase C-terminal domain-like"/>
    <property type="match status" value="1"/>
</dbReference>
<dbReference type="Gene3D" id="1.10.1040.10">
    <property type="entry name" value="N-(1-d-carboxylethyl)-l-norvaline Dehydrogenase, domain 2"/>
    <property type="match status" value="1"/>
</dbReference>
<evidence type="ECO:0000259" key="3">
    <source>
        <dbReference type="Pfam" id="PF01232"/>
    </source>
</evidence>
<dbReference type="Proteomes" id="UP000190080">
    <property type="component" value="Unassembled WGS sequence"/>
</dbReference>
<dbReference type="EC" id="1.1.1.-" evidence="5"/>
<dbReference type="Gene3D" id="3.40.50.720">
    <property type="entry name" value="NAD(P)-binding Rossmann-like Domain"/>
    <property type="match status" value="1"/>
</dbReference>
<dbReference type="Pfam" id="PF01232">
    <property type="entry name" value="Mannitol_dh"/>
    <property type="match status" value="1"/>
</dbReference>
<comment type="caution">
    <text evidence="5">The sequence shown here is derived from an EMBL/GenBank/DDBJ whole genome shotgun (WGS) entry which is preliminary data.</text>
</comment>
<dbReference type="Pfam" id="PF08125">
    <property type="entry name" value="Mannitol_dh_C"/>
    <property type="match status" value="1"/>
</dbReference>
<organism evidence="5 6">
    <name type="scientific">Clostridium oryzae</name>
    <dbReference type="NCBI Taxonomy" id="1450648"/>
    <lineage>
        <taxon>Bacteria</taxon>
        <taxon>Bacillati</taxon>
        <taxon>Bacillota</taxon>
        <taxon>Clostridia</taxon>
        <taxon>Eubacteriales</taxon>
        <taxon>Clostridiaceae</taxon>
        <taxon>Clostridium</taxon>
    </lineage>
</organism>
<keyword evidence="1 5" id="KW-0560">Oxidoreductase</keyword>
<evidence type="ECO:0000313" key="5">
    <source>
        <dbReference type="EMBL" id="OPJ59881.1"/>
    </source>
</evidence>
<dbReference type="InterPro" id="IPR008927">
    <property type="entry name" value="6-PGluconate_DH-like_C_sf"/>
</dbReference>
<dbReference type="InterPro" id="IPR013118">
    <property type="entry name" value="Mannitol_DH_C"/>
</dbReference>